<feature type="compositionally biased region" description="Basic and acidic residues" evidence="9">
    <location>
        <begin position="483"/>
        <end position="495"/>
    </location>
</feature>
<dbReference type="InterPro" id="IPR025828">
    <property type="entry name" value="Put_sensor_dom"/>
</dbReference>
<evidence type="ECO:0000256" key="2">
    <source>
        <dbReference type="ARBA" id="ARBA00012438"/>
    </source>
</evidence>
<evidence type="ECO:0000256" key="6">
    <source>
        <dbReference type="ARBA" id="ARBA00022777"/>
    </source>
</evidence>
<dbReference type="GO" id="GO:0046983">
    <property type="term" value="F:protein dimerization activity"/>
    <property type="evidence" value="ECO:0007669"/>
    <property type="project" value="InterPro"/>
</dbReference>
<feature type="transmembrane region" description="Helical" evidence="10">
    <location>
        <begin position="124"/>
        <end position="155"/>
    </location>
</feature>
<reference evidence="13" key="2">
    <citation type="submission" date="2024-07" db="EMBL/GenBank/DDBJ databases">
        <title>Streptomyces haneummycinica sp. nov., a new antibiotic-producing actinobacterium isolated from marine sediment.</title>
        <authorList>
            <person name="Uemura M."/>
            <person name="Hamada M."/>
            <person name="Hirano S."/>
            <person name="Kobayashi K."/>
            <person name="Ohshiro T."/>
            <person name="Kobayashi T."/>
            <person name="Terahara T."/>
        </authorList>
    </citation>
    <scope>NUCLEOTIDE SEQUENCE</scope>
    <source>
        <strain evidence="13">KM77-8</strain>
    </source>
</reference>
<dbReference type="EMBL" id="AP035768">
    <property type="protein sequence ID" value="BFO13656.1"/>
    <property type="molecule type" value="Genomic_DNA"/>
</dbReference>
<feature type="compositionally biased region" description="Low complexity" evidence="9">
    <location>
        <begin position="432"/>
        <end position="449"/>
    </location>
</feature>
<keyword evidence="10" id="KW-1133">Transmembrane helix</keyword>
<feature type="transmembrane region" description="Helical" evidence="10">
    <location>
        <begin position="175"/>
        <end position="200"/>
    </location>
</feature>
<accession>A0AAT9H8C8</accession>
<dbReference type="GO" id="GO:0000155">
    <property type="term" value="F:phosphorelay sensor kinase activity"/>
    <property type="evidence" value="ECO:0007669"/>
    <property type="project" value="InterPro"/>
</dbReference>
<evidence type="ECO:0000256" key="9">
    <source>
        <dbReference type="SAM" id="MobiDB-lite"/>
    </source>
</evidence>
<evidence type="ECO:0000256" key="8">
    <source>
        <dbReference type="ARBA" id="ARBA00023012"/>
    </source>
</evidence>
<dbReference type="SUPFAM" id="SSF55874">
    <property type="entry name" value="ATPase domain of HSP90 chaperone/DNA topoisomerase II/histidine kinase"/>
    <property type="match status" value="1"/>
</dbReference>
<dbReference type="Gene3D" id="1.20.5.1930">
    <property type="match status" value="1"/>
</dbReference>
<evidence type="ECO:0000259" key="12">
    <source>
        <dbReference type="Pfam" id="PF13796"/>
    </source>
</evidence>
<comment type="catalytic activity">
    <reaction evidence="1">
        <text>ATP + protein L-histidine = ADP + protein N-phospho-L-histidine.</text>
        <dbReference type="EC" id="2.7.13.3"/>
    </reaction>
</comment>
<evidence type="ECO:0000256" key="4">
    <source>
        <dbReference type="ARBA" id="ARBA00022679"/>
    </source>
</evidence>
<dbReference type="InterPro" id="IPR036890">
    <property type="entry name" value="HATPase_C_sf"/>
</dbReference>
<dbReference type="PANTHER" id="PTHR24421:SF10">
    <property type="entry name" value="NITRATE_NITRITE SENSOR PROTEIN NARQ"/>
    <property type="match status" value="1"/>
</dbReference>
<feature type="compositionally biased region" description="Basic residues" evidence="9">
    <location>
        <begin position="460"/>
        <end position="482"/>
    </location>
</feature>
<evidence type="ECO:0000256" key="10">
    <source>
        <dbReference type="SAM" id="Phobius"/>
    </source>
</evidence>
<proteinExistence type="predicted"/>
<organism evidence="13">
    <name type="scientific">Streptomyces haneummycinicus</name>
    <dbReference type="NCBI Taxonomy" id="3074435"/>
    <lineage>
        <taxon>Bacteria</taxon>
        <taxon>Bacillati</taxon>
        <taxon>Actinomycetota</taxon>
        <taxon>Actinomycetes</taxon>
        <taxon>Kitasatosporales</taxon>
        <taxon>Streptomycetaceae</taxon>
        <taxon>Streptomyces</taxon>
    </lineage>
</organism>
<evidence type="ECO:0000256" key="3">
    <source>
        <dbReference type="ARBA" id="ARBA00022553"/>
    </source>
</evidence>
<keyword evidence="4" id="KW-0808">Transferase</keyword>
<dbReference type="GO" id="GO:0005524">
    <property type="term" value="F:ATP binding"/>
    <property type="evidence" value="ECO:0007669"/>
    <property type="project" value="UniProtKB-KW"/>
</dbReference>
<keyword evidence="8" id="KW-0902">Two-component regulatory system</keyword>
<keyword evidence="6 13" id="KW-0418">Kinase</keyword>
<keyword evidence="5" id="KW-0547">Nucleotide-binding</keyword>
<name>A0AAT9H8C8_9ACTN</name>
<feature type="transmembrane region" description="Helical" evidence="10">
    <location>
        <begin position="56"/>
        <end position="76"/>
    </location>
</feature>
<keyword evidence="10" id="KW-0812">Transmembrane</keyword>
<gene>
    <name evidence="13" type="ORF">SHKM778_00440</name>
</gene>
<evidence type="ECO:0000256" key="1">
    <source>
        <dbReference type="ARBA" id="ARBA00000085"/>
    </source>
</evidence>
<keyword evidence="10" id="KW-0472">Membrane</keyword>
<dbReference type="CDD" id="cd16917">
    <property type="entry name" value="HATPase_UhpB-NarQ-NarX-like"/>
    <property type="match status" value="1"/>
</dbReference>
<evidence type="ECO:0000256" key="5">
    <source>
        <dbReference type="ARBA" id="ARBA00022741"/>
    </source>
</evidence>
<feature type="domain" description="Signal transduction histidine kinase subgroup 3 dimerisation and phosphoacceptor" evidence="11">
    <location>
        <begin position="239"/>
        <end position="304"/>
    </location>
</feature>
<keyword evidence="3" id="KW-0597">Phosphoprotein</keyword>
<keyword evidence="7" id="KW-0067">ATP-binding</keyword>
<dbReference type="AlphaFoldDB" id="A0AAT9H8C8"/>
<dbReference type="InterPro" id="IPR011712">
    <property type="entry name" value="Sig_transdc_His_kin_sub3_dim/P"/>
</dbReference>
<dbReference type="InterPro" id="IPR050482">
    <property type="entry name" value="Sensor_HK_TwoCompSys"/>
</dbReference>
<evidence type="ECO:0000313" key="13">
    <source>
        <dbReference type="EMBL" id="BFO13656.1"/>
    </source>
</evidence>
<dbReference type="Gene3D" id="3.30.565.10">
    <property type="entry name" value="Histidine kinase-like ATPase, C-terminal domain"/>
    <property type="match status" value="1"/>
</dbReference>
<dbReference type="EC" id="2.7.13.3" evidence="2"/>
<dbReference type="GO" id="GO:0016020">
    <property type="term" value="C:membrane"/>
    <property type="evidence" value="ECO:0007669"/>
    <property type="project" value="InterPro"/>
</dbReference>
<protein>
    <recommendedName>
        <fullName evidence="2">histidine kinase</fullName>
        <ecNumber evidence="2">2.7.13.3</ecNumber>
    </recommendedName>
</protein>
<evidence type="ECO:0000256" key="7">
    <source>
        <dbReference type="ARBA" id="ARBA00022840"/>
    </source>
</evidence>
<dbReference type="Pfam" id="PF07730">
    <property type="entry name" value="HisKA_3"/>
    <property type="match status" value="1"/>
</dbReference>
<feature type="transmembrane region" description="Helical" evidence="10">
    <location>
        <begin position="30"/>
        <end position="50"/>
    </location>
</feature>
<reference evidence="13" key="1">
    <citation type="submission" date="2024-06" db="EMBL/GenBank/DDBJ databases">
        <authorList>
            <consortium name="consrtm"/>
            <person name="Uemura M."/>
            <person name="Terahara T."/>
        </authorList>
    </citation>
    <scope>NUCLEOTIDE SEQUENCE</scope>
    <source>
        <strain evidence="13">KM77-8</strain>
    </source>
</reference>
<evidence type="ECO:0000259" key="11">
    <source>
        <dbReference type="Pfam" id="PF07730"/>
    </source>
</evidence>
<dbReference type="PANTHER" id="PTHR24421">
    <property type="entry name" value="NITRATE/NITRITE SENSOR PROTEIN NARX-RELATED"/>
    <property type="match status" value="1"/>
</dbReference>
<feature type="domain" description="Putative sensor" evidence="12">
    <location>
        <begin position="30"/>
        <end position="211"/>
    </location>
</feature>
<feature type="region of interest" description="Disordered" evidence="9">
    <location>
        <begin position="432"/>
        <end position="495"/>
    </location>
</feature>
<dbReference type="Pfam" id="PF13796">
    <property type="entry name" value="Sensor"/>
    <property type="match status" value="1"/>
</dbReference>
<sequence>MIRMQPRNPWQAMSRPGYALSRWPWRAAGYLLTGALTGAVVLVGVVVSLVAGGVLALALVGLPLLLGTALAGLPVARLERWRLRLVDRDPAADPHRPPAAPGLRAWLTTRLRERATWRELGHTLLFAGLLWPVDALALMAGLLAPAAVIATPLLMATVGGGEEAKILKLWTVTTWPSAAGAALLGLLLLAPGAYLLGVAAGARAGLTRLLLAPREAELGARVTELTRSRARLVDAFETERRRIERDLHDGAQQRLVALTMTLGLARLDAPPGPLADRLAQAHDEAGRALLELRELIHGIHPQVLADYGLGAAVADAADRSAVPVDVDLELTGRLPVPVEAAAYFVVCEALANVARHSGASRARVGGGHRDGRLLLEVRDDGRGGARAGEGSGLTGLADRVSVLDGRLTLSSPVGGPTLLRVEIPCAPCSPDGRPAAARGAGRGRSAAARGSDRPAPPVRARGRRGGRRRRGAGRRGRRAPARHRGDGRPDAPGFRDEGLHAAVRLRTGRPRCPSSYSASTCSAGTPPTCWTPATAPASAIC</sequence>